<protein>
    <submittedName>
        <fullName evidence="7">Iron complex transport system ATP-binding protein</fullName>
    </submittedName>
</protein>
<evidence type="ECO:0000313" key="7">
    <source>
        <dbReference type="EMBL" id="SEW26256.1"/>
    </source>
</evidence>
<evidence type="ECO:0000313" key="8">
    <source>
        <dbReference type="Proteomes" id="UP000199310"/>
    </source>
</evidence>
<sequence length="281" mass="30913">MMLDVQELSLSLGGHRILHQVSFQAKAGECCVIMGANGAGKSTLLKVLAGEYPHYTGSVLLGGNPLRELTTAEQARQRAVLSQRIQLHLPFTVSELVKMGRYVYGEKETVDKAIVDYAMHTLQVYELRDRAWTTLSGGQQQRVHMARVLAQLLEAPQLDGGVDGKILLLDEPVTGMDIRHQQLALQLAAELAEHGVLVVAVLHDFHLAAAWADRIFMLHKGSIYAAGTTEVVLTAANIRHCFDIDVQVLEHPACDHPIIMTLNHTHLSKKITENGSNYFSA</sequence>
<keyword evidence="4" id="KW-1278">Translocase</keyword>
<dbReference type="GO" id="GO:0016887">
    <property type="term" value="F:ATP hydrolysis activity"/>
    <property type="evidence" value="ECO:0007669"/>
    <property type="project" value="InterPro"/>
</dbReference>
<keyword evidence="8" id="KW-1185">Reference proteome</keyword>
<dbReference type="PANTHER" id="PTHR42794">
    <property type="entry name" value="HEMIN IMPORT ATP-BINDING PROTEIN HMUV"/>
    <property type="match status" value="1"/>
</dbReference>
<dbReference type="SMART" id="SM00382">
    <property type="entry name" value="AAA"/>
    <property type="match status" value="1"/>
</dbReference>
<evidence type="ECO:0000256" key="3">
    <source>
        <dbReference type="ARBA" id="ARBA00022840"/>
    </source>
</evidence>
<gene>
    <name evidence="7" type="ORF">SAMN04488122_1463</name>
</gene>
<dbReference type="GO" id="GO:0005524">
    <property type="term" value="F:ATP binding"/>
    <property type="evidence" value="ECO:0007669"/>
    <property type="project" value="UniProtKB-KW"/>
</dbReference>
<feature type="domain" description="ABC transporter" evidence="6">
    <location>
        <begin position="3"/>
        <end position="245"/>
    </location>
</feature>
<dbReference type="CDD" id="cd03214">
    <property type="entry name" value="ABC_Iron-Siderophores_B12_Hemin"/>
    <property type="match status" value="1"/>
</dbReference>
<evidence type="ECO:0000256" key="5">
    <source>
        <dbReference type="ARBA" id="ARBA00037066"/>
    </source>
</evidence>
<organism evidence="7 8">
    <name type="scientific">Chitinophaga arvensicola</name>
    <dbReference type="NCBI Taxonomy" id="29529"/>
    <lineage>
        <taxon>Bacteria</taxon>
        <taxon>Pseudomonadati</taxon>
        <taxon>Bacteroidota</taxon>
        <taxon>Chitinophagia</taxon>
        <taxon>Chitinophagales</taxon>
        <taxon>Chitinophagaceae</taxon>
        <taxon>Chitinophaga</taxon>
    </lineage>
</organism>
<comment type="function">
    <text evidence="5">Part of the ABC transporter complex HmuTUV involved in hemin import. Responsible for energy coupling to the transport system.</text>
</comment>
<evidence type="ECO:0000256" key="1">
    <source>
        <dbReference type="ARBA" id="ARBA00022448"/>
    </source>
</evidence>
<evidence type="ECO:0000256" key="4">
    <source>
        <dbReference type="ARBA" id="ARBA00022967"/>
    </source>
</evidence>
<dbReference type="Gene3D" id="3.40.50.300">
    <property type="entry name" value="P-loop containing nucleotide triphosphate hydrolases"/>
    <property type="match status" value="1"/>
</dbReference>
<dbReference type="STRING" id="29529.SAMN04488122_1463"/>
<keyword evidence="1" id="KW-0813">Transport</keyword>
<keyword evidence="2" id="KW-0547">Nucleotide-binding</keyword>
<dbReference type="PROSITE" id="PS50893">
    <property type="entry name" value="ABC_TRANSPORTER_2"/>
    <property type="match status" value="1"/>
</dbReference>
<reference evidence="8" key="1">
    <citation type="submission" date="2016-10" db="EMBL/GenBank/DDBJ databases">
        <authorList>
            <person name="Varghese N."/>
            <person name="Submissions S."/>
        </authorList>
    </citation>
    <scope>NUCLEOTIDE SEQUENCE [LARGE SCALE GENOMIC DNA]</scope>
    <source>
        <strain evidence="8">DSM 3695</strain>
    </source>
</reference>
<dbReference type="Pfam" id="PF00005">
    <property type="entry name" value="ABC_tran"/>
    <property type="match status" value="1"/>
</dbReference>
<dbReference type="Proteomes" id="UP000199310">
    <property type="component" value="Unassembled WGS sequence"/>
</dbReference>
<name>A0A1I0QGS9_9BACT</name>
<keyword evidence="3 7" id="KW-0067">ATP-binding</keyword>
<dbReference type="AlphaFoldDB" id="A0A1I0QGS9"/>
<evidence type="ECO:0000256" key="2">
    <source>
        <dbReference type="ARBA" id="ARBA00022741"/>
    </source>
</evidence>
<dbReference type="PANTHER" id="PTHR42794:SF1">
    <property type="entry name" value="HEMIN IMPORT ATP-BINDING PROTEIN HMUV"/>
    <property type="match status" value="1"/>
</dbReference>
<dbReference type="InterPro" id="IPR027417">
    <property type="entry name" value="P-loop_NTPase"/>
</dbReference>
<dbReference type="SUPFAM" id="SSF52540">
    <property type="entry name" value="P-loop containing nucleoside triphosphate hydrolases"/>
    <property type="match status" value="1"/>
</dbReference>
<accession>A0A1I0QGS9</accession>
<dbReference type="RefSeq" id="WP_177192069.1">
    <property type="nucleotide sequence ID" value="NZ_FOJG01000001.1"/>
</dbReference>
<dbReference type="NCBIfam" id="NF010068">
    <property type="entry name" value="PRK13548.1"/>
    <property type="match status" value="1"/>
</dbReference>
<dbReference type="InterPro" id="IPR003439">
    <property type="entry name" value="ABC_transporter-like_ATP-bd"/>
</dbReference>
<dbReference type="InterPro" id="IPR003593">
    <property type="entry name" value="AAA+_ATPase"/>
</dbReference>
<evidence type="ECO:0000259" key="6">
    <source>
        <dbReference type="PROSITE" id="PS50893"/>
    </source>
</evidence>
<proteinExistence type="predicted"/>
<dbReference type="EMBL" id="FOJG01000001">
    <property type="protein sequence ID" value="SEW26256.1"/>
    <property type="molecule type" value="Genomic_DNA"/>
</dbReference>